<dbReference type="CDD" id="cd01714">
    <property type="entry name" value="ETF_beta"/>
    <property type="match status" value="1"/>
</dbReference>
<dbReference type="SMART" id="SM00893">
    <property type="entry name" value="ETF"/>
    <property type="match status" value="1"/>
</dbReference>
<reference evidence="4" key="1">
    <citation type="submission" date="2020-10" db="EMBL/GenBank/DDBJ databases">
        <title>Ca. Dormibacterota MAGs.</title>
        <authorList>
            <person name="Montgomery K."/>
        </authorList>
    </citation>
    <scope>NUCLEOTIDE SEQUENCE [LARGE SCALE GENOMIC DNA]</scope>
    <source>
        <strain evidence="4">SC8812_S17_10</strain>
    </source>
</reference>
<dbReference type="Proteomes" id="UP000612893">
    <property type="component" value="Unassembled WGS sequence"/>
</dbReference>
<gene>
    <name evidence="4" type="ORF">JF922_19100</name>
</gene>
<dbReference type="EMBL" id="JAEKNR010000188">
    <property type="protein sequence ID" value="MBJ7600167.1"/>
    <property type="molecule type" value="Genomic_DNA"/>
</dbReference>
<name>A0A934KAG1_9BACT</name>
<dbReference type="PANTHER" id="PTHR21294">
    <property type="entry name" value="ELECTRON TRANSFER FLAVOPROTEIN BETA-SUBUNIT"/>
    <property type="match status" value="1"/>
</dbReference>
<evidence type="ECO:0000256" key="2">
    <source>
        <dbReference type="ARBA" id="ARBA00049933"/>
    </source>
</evidence>
<dbReference type="RefSeq" id="WP_338203893.1">
    <property type="nucleotide sequence ID" value="NZ_JAEKNR010000188.1"/>
</dbReference>
<proteinExistence type="inferred from homology"/>
<dbReference type="InterPro" id="IPR033948">
    <property type="entry name" value="ETF_beta_N"/>
</dbReference>
<dbReference type="SUPFAM" id="SSF52402">
    <property type="entry name" value="Adenine nucleotide alpha hydrolases-like"/>
    <property type="match status" value="1"/>
</dbReference>
<comment type="caution">
    <text evidence="4">The sequence shown here is derived from an EMBL/GenBank/DDBJ whole genome shotgun (WGS) entry which is preliminary data.</text>
</comment>
<dbReference type="Gene3D" id="3.40.50.620">
    <property type="entry name" value="HUPs"/>
    <property type="match status" value="1"/>
</dbReference>
<comment type="cofactor">
    <cofactor evidence="2">
        <name>AMP</name>
        <dbReference type="ChEBI" id="CHEBI:456215"/>
    </cofactor>
</comment>
<dbReference type="PIRSF" id="PIRSF000090">
    <property type="entry name" value="Beta-ETF"/>
    <property type="match status" value="1"/>
</dbReference>
<dbReference type="InterPro" id="IPR014730">
    <property type="entry name" value="ETF_a/b_N"/>
</dbReference>
<organism evidence="4 5">
    <name type="scientific">Candidatus Nephthysia bennettiae</name>
    <dbReference type="NCBI Taxonomy" id="3127016"/>
    <lineage>
        <taxon>Bacteria</taxon>
        <taxon>Bacillati</taxon>
        <taxon>Candidatus Dormiibacterota</taxon>
        <taxon>Candidatus Dormibacteria</taxon>
        <taxon>Candidatus Dormibacterales</taxon>
        <taxon>Candidatus Dormibacteraceae</taxon>
        <taxon>Candidatus Nephthysia</taxon>
    </lineage>
</organism>
<dbReference type="AlphaFoldDB" id="A0A934KAG1"/>
<evidence type="ECO:0000313" key="4">
    <source>
        <dbReference type="EMBL" id="MBJ7600167.1"/>
    </source>
</evidence>
<dbReference type="PROSITE" id="PS01065">
    <property type="entry name" value="ETF_BETA"/>
    <property type="match status" value="1"/>
</dbReference>
<feature type="domain" description="Electron transfer flavoprotein alpha/beta-subunit N-terminal" evidence="3">
    <location>
        <begin position="22"/>
        <end position="210"/>
    </location>
</feature>
<evidence type="ECO:0000259" key="3">
    <source>
        <dbReference type="SMART" id="SM00893"/>
    </source>
</evidence>
<dbReference type="Pfam" id="PF01012">
    <property type="entry name" value="ETF"/>
    <property type="match status" value="1"/>
</dbReference>
<sequence>MKIIVTVKQVPDPNAVQALDQDNTIARDRELVLDPGDEYGIEEGLQLKEKHGGEVVLLSMGPEKARDAIRKGLSMGADRGILVTDPELAGADALLTARVLAAAVTPEEPDLVICATESYDGSTGMVPPMLAELLDVPQLTFAKRVEVDGGTVTVHRQTEDGYQVVQGAAPCLVTVTAGIAEPRYASLKGIMAARSKEVKVLSLADLGVERGKPAEIVESIEDAATRQAGEIVEDDGTVGVEKIMAVLQAAKVV</sequence>
<keyword evidence="5" id="KW-1185">Reference proteome</keyword>
<evidence type="ECO:0000256" key="1">
    <source>
        <dbReference type="ARBA" id="ARBA00007557"/>
    </source>
</evidence>
<protein>
    <submittedName>
        <fullName evidence="4">Electron transfer flavoprotein subunit beta/FixA family protein</fullName>
    </submittedName>
</protein>
<accession>A0A934KAG1</accession>
<dbReference type="InterPro" id="IPR012255">
    <property type="entry name" value="ETF_b"/>
</dbReference>
<comment type="similarity">
    <text evidence="1">Belongs to the ETF beta-subunit/FixA family.</text>
</comment>
<dbReference type="InterPro" id="IPR000049">
    <property type="entry name" value="ET-Flavoprotein_bsu_CS"/>
</dbReference>
<dbReference type="InterPro" id="IPR014729">
    <property type="entry name" value="Rossmann-like_a/b/a_fold"/>
</dbReference>
<evidence type="ECO:0000313" key="5">
    <source>
        <dbReference type="Proteomes" id="UP000612893"/>
    </source>
</evidence>